<dbReference type="InterPro" id="IPR032675">
    <property type="entry name" value="LRR_dom_sf"/>
</dbReference>
<feature type="region of interest" description="Disordered" evidence="8">
    <location>
        <begin position="531"/>
        <end position="579"/>
    </location>
</feature>
<evidence type="ECO:0000313" key="14">
    <source>
        <dbReference type="Proteomes" id="UP001157418"/>
    </source>
</evidence>
<keyword evidence="2" id="KW-0433">Leucine-rich repeat</keyword>
<dbReference type="Pfam" id="PF12819">
    <property type="entry name" value="Malectin_like"/>
    <property type="match status" value="1"/>
</dbReference>
<dbReference type="Gene3D" id="3.80.10.10">
    <property type="entry name" value="Ribonuclease Inhibitor"/>
    <property type="match status" value="1"/>
</dbReference>
<dbReference type="AlphaFoldDB" id="A0AAU9PAE1"/>
<evidence type="ECO:0000256" key="5">
    <source>
        <dbReference type="ARBA" id="ARBA00022737"/>
    </source>
</evidence>
<evidence type="ECO:0000259" key="11">
    <source>
        <dbReference type="Pfam" id="PF12819"/>
    </source>
</evidence>
<evidence type="ECO:0000256" key="8">
    <source>
        <dbReference type="SAM" id="MobiDB-lite"/>
    </source>
</evidence>
<evidence type="ECO:0000256" key="9">
    <source>
        <dbReference type="SAM" id="Phobius"/>
    </source>
</evidence>
<dbReference type="PANTHER" id="PTHR45631:SF44">
    <property type="entry name" value="CARBOHYDRATE-BINDING PROTEIN OF THE ER PROTEIN"/>
    <property type="match status" value="1"/>
</dbReference>
<dbReference type="EMBL" id="CAKMRJ010005523">
    <property type="protein sequence ID" value="CAH1446871.1"/>
    <property type="molecule type" value="Genomic_DNA"/>
</dbReference>
<evidence type="ECO:0000256" key="10">
    <source>
        <dbReference type="SAM" id="SignalP"/>
    </source>
</evidence>
<dbReference type="PANTHER" id="PTHR45631">
    <property type="entry name" value="OS07G0107800 PROTEIN-RELATED"/>
    <property type="match status" value="1"/>
</dbReference>
<keyword evidence="3 9" id="KW-0812">Transmembrane</keyword>
<evidence type="ECO:0000256" key="1">
    <source>
        <dbReference type="ARBA" id="ARBA00004167"/>
    </source>
</evidence>
<evidence type="ECO:0000256" key="3">
    <source>
        <dbReference type="ARBA" id="ARBA00022692"/>
    </source>
</evidence>
<evidence type="ECO:0000256" key="6">
    <source>
        <dbReference type="ARBA" id="ARBA00022989"/>
    </source>
</evidence>
<dbReference type="InterPro" id="IPR001611">
    <property type="entry name" value="Leu-rich_rpt"/>
</dbReference>
<dbReference type="GO" id="GO:0016020">
    <property type="term" value="C:membrane"/>
    <property type="evidence" value="ECO:0007669"/>
    <property type="project" value="UniProtKB-SubCell"/>
</dbReference>
<dbReference type="Pfam" id="PF00560">
    <property type="entry name" value="LRR_1"/>
    <property type="match status" value="2"/>
</dbReference>
<feature type="chain" id="PRO_5044713146" description="Malectin-like domain-containing protein" evidence="10">
    <location>
        <begin position="22"/>
        <end position="579"/>
    </location>
</feature>
<organism evidence="13 14">
    <name type="scientific">Lactuca virosa</name>
    <dbReference type="NCBI Taxonomy" id="75947"/>
    <lineage>
        <taxon>Eukaryota</taxon>
        <taxon>Viridiplantae</taxon>
        <taxon>Streptophyta</taxon>
        <taxon>Embryophyta</taxon>
        <taxon>Tracheophyta</taxon>
        <taxon>Spermatophyta</taxon>
        <taxon>Magnoliopsida</taxon>
        <taxon>eudicotyledons</taxon>
        <taxon>Gunneridae</taxon>
        <taxon>Pentapetalae</taxon>
        <taxon>asterids</taxon>
        <taxon>campanulids</taxon>
        <taxon>Asterales</taxon>
        <taxon>Asteraceae</taxon>
        <taxon>Cichorioideae</taxon>
        <taxon>Cichorieae</taxon>
        <taxon>Lactucinae</taxon>
        <taxon>Lactuca</taxon>
    </lineage>
</organism>
<proteinExistence type="predicted"/>
<dbReference type="InterPro" id="IPR024788">
    <property type="entry name" value="Malectin-like_Carb-bd_dom"/>
</dbReference>
<comment type="subcellular location">
    <subcellularLocation>
        <location evidence="1">Membrane</location>
        <topology evidence="1">Single-pass membrane protein</topology>
    </subcellularLocation>
</comment>
<dbReference type="SUPFAM" id="SSF52058">
    <property type="entry name" value="L domain-like"/>
    <property type="match status" value="1"/>
</dbReference>
<comment type="caution">
    <text evidence="13">The sequence shown here is derived from an EMBL/GenBank/DDBJ whole genome shotgun (WGS) entry which is preliminary data.</text>
</comment>
<sequence length="579" mass="63733">MADHLWLLILLLSLCTISVLGNVFVSIDCGASDSFTDENSIVWKGDGDLISNGVTHVVQSNYSVSHVMDTLRVFTTRKKNCYSIEAEEGGKVLVRASFNYGNYDQKSNPPIFDLHFDGNFWITVNTSQVKIYEAIYVVKRKAISVCVAQTRPNNFPFISALEVRSVDSQVNRYVDTNYALFMNARVAYATNETTRFPADSYDRIWLPSPGGNGLLNMKSDASVINIGVPNNPPQEVLKHAIMVPNTSQMITLGLPTIDYPIRYPLYINWYFSEIQEVNSTNIRSFRVLENGLPFSLAIVPPFGNVTVYFISNITVTPDTNFSLDPLVGATLPPLINAAEVYSISDALTNGTNNNDVEGLVSLQKAFGVLQGWGGDPCLPAPYSWEWINCNNDATPRVTSLNLTGFNLSGPLPDFSKMDALEIIDFHNNSLTGPIPDFIGNLPNLKQLYLADNQFSGSIPRSLSTNSNLNLSLTENPLLCTNAKSCPGNNKNKKQTSKLPVILGITIPVFFIIAAIIGFLVIRHNRRIQHTGDISRNINGPSSTRGTMPNGNVDDEGANELRGNKEERFYASPSPLLAEG</sequence>
<keyword evidence="6 9" id="KW-1133">Transmembrane helix</keyword>
<evidence type="ECO:0000256" key="4">
    <source>
        <dbReference type="ARBA" id="ARBA00022729"/>
    </source>
</evidence>
<feature type="signal peptide" evidence="10">
    <location>
        <begin position="1"/>
        <end position="21"/>
    </location>
</feature>
<evidence type="ECO:0000313" key="12">
    <source>
        <dbReference type="EMBL" id="CAH1435090.1"/>
    </source>
</evidence>
<evidence type="ECO:0000256" key="7">
    <source>
        <dbReference type="ARBA" id="ARBA00023136"/>
    </source>
</evidence>
<keyword evidence="7 9" id="KW-0472">Membrane</keyword>
<name>A0AAU9PAE1_9ASTR</name>
<evidence type="ECO:0000313" key="13">
    <source>
        <dbReference type="EMBL" id="CAH1446871.1"/>
    </source>
</evidence>
<keyword evidence="4 10" id="KW-0732">Signal</keyword>
<accession>A0AAU9PAE1</accession>
<feature type="transmembrane region" description="Helical" evidence="9">
    <location>
        <begin position="498"/>
        <end position="521"/>
    </location>
</feature>
<feature type="compositionally biased region" description="Polar residues" evidence="8">
    <location>
        <begin position="531"/>
        <end position="549"/>
    </location>
</feature>
<dbReference type="FunFam" id="3.80.10.10:FF:000129">
    <property type="entry name" value="Leucine-rich repeat receptor-like kinase"/>
    <property type="match status" value="1"/>
</dbReference>
<keyword evidence="5" id="KW-0677">Repeat</keyword>
<gene>
    <name evidence="12" type="ORF">LVIROSA_LOCUS21558</name>
    <name evidence="13" type="ORF">LVIROSA_LOCUS32527</name>
</gene>
<feature type="domain" description="Malectin-like" evidence="11">
    <location>
        <begin position="27"/>
        <end position="343"/>
    </location>
</feature>
<dbReference type="EMBL" id="CAKMRJ010004281">
    <property type="protein sequence ID" value="CAH1435090.1"/>
    <property type="molecule type" value="Genomic_DNA"/>
</dbReference>
<protein>
    <recommendedName>
        <fullName evidence="11">Malectin-like domain-containing protein</fullName>
    </recommendedName>
</protein>
<reference evidence="13 14" key="1">
    <citation type="submission" date="2022-01" db="EMBL/GenBank/DDBJ databases">
        <authorList>
            <person name="Xiong W."/>
            <person name="Schranz E."/>
        </authorList>
    </citation>
    <scope>NUCLEOTIDE SEQUENCE [LARGE SCALE GENOMIC DNA]</scope>
</reference>
<evidence type="ECO:0000256" key="2">
    <source>
        <dbReference type="ARBA" id="ARBA00022614"/>
    </source>
</evidence>
<dbReference type="Proteomes" id="UP001157418">
    <property type="component" value="Unassembled WGS sequence"/>
</dbReference>
<keyword evidence="14" id="KW-1185">Reference proteome</keyword>